<dbReference type="GO" id="GO:0005576">
    <property type="term" value="C:extracellular region"/>
    <property type="evidence" value="ECO:0007669"/>
    <property type="project" value="InterPro"/>
</dbReference>
<sequence>MKSLTLISYILLVFLSSINAQSQSSKTLSGVPKCQTTKQVKNLCNSVTAVKVFTLSGNENGKACTYTTKCIPGSQVVITTTTTLPAKNPITTTTTTTTTLPAKTPTCQTTKAIKCDNVTAPVVKTASAIENGKKCTYTTKCVPSGSPITTTTTTTTLPAKTPTCQTTKAIKCDNVTAPVVKTASAIENGKKCTYTTKCVPSSSPITTTTTTTTLPAKTPTCQTTKAIKCDNVTAPVVKTASAIENGKKCTYTTKCVPSSSPITTTTTTTTLPAKTPTCQTTKAIKCDNVTAPVVKTASAIENGKKCTYTTKCVPSSSPITTTTTTTTLPAKTPTCQTTKAIKCDNVTAPVVKTASAIENGKKCTYTTKCVPSGSPITTTTTTTTLPAKTPTCQTTKAIKCDNVTAPVVKTASAVENGKPCTYTTKCLPSQSPSTDCVPQTVTVKVTETVTVTVKSYETVTPDVPTTCARKWEQCGGQGFNGPTCCESGSSCQRINEYYSQCI</sequence>
<evidence type="ECO:0000256" key="2">
    <source>
        <dbReference type="SAM" id="SignalP"/>
    </source>
</evidence>
<dbReference type="Proteomes" id="UP000193944">
    <property type="component" value="Unassembled WGS sequence"/>
</dbReference>
<reference evidence="4 5" key="1">
    <citation type="submission" date="2016-08" db="EMBL/GenBank/DDBJ databases">
        <title>A Parts List for Fungal Cellulosomes Revealed by Comparative Genomics.</title>
        <authorList>
            <consortium name="DOE Joint Genome Institute"/>
            <person name="Haitjema C.H."/>
            <person name="Gilmore S.P."/>
            <person name="Henske J.K."/>
            <person name="Solomon K.V."/>
            <person name="De Groot R."/>
            <person name="Kuo A."/>
            <person name="Mondo S.J."/>
            <person name="Salamov A.A."/>
            <person name="Labutti K."/>
            <person name="Zhao Z."/>
            <person name="Chiniquy J."/>
            <person name="Barry K."/>
            <person name="Brewer H.M."/>
            <person name="Purvine S.O."/>
            <person name="Wright A.T."/>
            <person name="Boxma B."/>
            <person name="Van Alen T."/>
            <person name="Hackstein J.H."/>
            <person name="Baker S.E."/>
            <person name="Grigoriev I.V."/>
            <person name="O'Malley M.A."/>
        </authorList>
    </citation>
    <scope>NUCLEOTIDE SEQUENCE [LARGE SCALE GENOMIC DNA]</scope>
    <source>
        <strain evidence="4 5">S4</strain>
    </source>
</reference>
<organism evidence="4 5">
    <name type="scientific">Anaeromyces robustus</name>
    <dbReference type="NCBI Taxonomy" id="1754192"/>
    <lineage>
        <taxon>Eukaryota</taxon>
        <taxon>Fungi</taxon>
        <taxon>Fungi incertae sedis</taxon>
        <taxon>Chytridiomycota</taxon>
        <taxon>Chytridiomycota incertae sedis</taxon>
        <taxon>Neocallimastigomycetes</taxon>
        <taxon>Neocallimastigales</taxon>
        <taxon>Neocallimastigaceae</taxon>
        <taxon>Anaeromyces</taxon>
    </lineage>
</organism>
<dbReference type="PROSITE" id="PS51164">
    <property type="entry name" value="CBM1_2"/>
    <property type="match status" value="1"/>
</dbReference>
<dbReference type="PROSITE" id="PS00562">
    <property type="entry name" value="CBM1_1"/>
    <property type="match status" value="1"/>
</dbReference>
<accession>A0A1Y1WVD6</accession>
<feature type="signal peptide" evidence="2">
    <location>
        <begin position="1"/>
        <end position="20"/>
    </location>
</feature>
<dbReference type="AlphaFoldDB" id="A0A1Y1WVD6"/>
<name>A0A1Y1WVD6_9FUNG</name>
<dbReference type="InterPro" id="IPR035971">
    <property type="entry name" value="CBD_sf"/>
</dbReference>
<feature type="chain" id="PRO_5013141440" description="CBM1 domain-containing protein" evidence="2">
    <location>
        <begin position="21"/>
        <end position="502"/>
    </location>
</feature>
<dbReference type="GO" id="GO:0005975">
    <property type="term" value="P:carbohydrate metabolic process"/>
    <property type="evidence" value="ECO:0007669"/>
    <property type="project" value="InterPro"/>
</dbReference>
<comment type="caution">
    <text evidence="4">The sequence shown here is derived from an EMBL/GenBank/DDBJ whole genome shotgun (WGS) entry which is preliminary data.</text>
</comment>
<dbReference type="SUPFAM" id="SSF57180">
    <property type="entry name" value="Cellulose-binding domain"/>
    <property type="match status" value="1"/>
</dbReference>
<feature type="domain" description="CBM1" evidence="3">
    <location>
        <begin position="466"/>
        <end position="502"/>
    </location>
</feature>
<evidence type="ECO:0000313" key="4">
    <source>
        <dbReference type="EMBL" id="ORX77422.1"/>
    </source>
</evidence>
<gene>
    <name evidence="4" type="ORF">BCR32DRAFT_328934</name>
</gene>
<dbReference type="GO" id="GO:0030248">
    <property type="term" value="F:cellulose binding"/>
    <property type="evidence" value="ECO:0007669"/>
    <property type="project" value="InterPro"/>
</dbReference>
<proteinExistence type="predicted"/>
<evidence type="ECO:0000259" key="3">
    <source>
        <dbReference type="PROSITE" id="PS51164"/>
    </source>
</evidence>
<dbReference type="EMBL" id="MCFG01000249">
    <property type="protein sequence ID" value="ORX77422.1"/>
    <property type="molecule type" value="Genomic_DNA"/>
</dbReference>
<keyword evidence="1 2" id="KW-0732">Signal</keyword>
<evidence type="ECO:0000256" key="1">
    <source>
        <dbReference type="ARBA" id="ARBA00022729"/>
    </source>
</evidence>
<dbReference type="Pfam" id="PF00734">
    <property type="entry name" value="CBM_1"/>
    <property type="match status" value="1"/>
</dbReference>
<reference evidence="4 5" key="2">
    <citation type="submission" date="2016-08" db="EMBL/GenBank/DDBJ databases">
        <title>Pervasive Adenine N6-methylation of Active Genes in Fungi.</title>
        <authorList>
            <consortium name="DOE Joint Genome Institute"/>
            <person name="Mondo S.J."/>
            <person name="Dannebaum R.O."/>
            <person name="Kuo R.C."/>
            <person name="Labutti K."/>
            <person name="Haridas S."/>
            <person name="Kuo A."/>
            <person name="Salamov A."/>
            <person name="Ahrendt S.R."/>
            <person name="Lipzen A."/>
            <person name="Sullivan W."/>
            <person name="Andreopoulos W.B."/>
            <person name="Clum A."/>
            <person name="Lindquist E."/>
            <person name="Daum C."/>
            <person name="Ramamoorthy G.K."/>
            <person name="Gryganskyi A."/>
            <person name="Culley D."/>
            <person name="Magnuson J.K."/>
            <person name="James T.Y."/>
            <person name="O'Malley M.A."/>
            <person name="Stajich J.E."/>
            <person name="Spatafora J.W."/>
            <person name="Visel A."/>
            <person name="Grigoriev I.V."/>
        </authorList>
    </citation>
    <scope>NUCLEOTIDE SEQUENCE [LARGE SCALE GENOMIC DNA]</scope>
    <source>
        <strain evidence="4 5">S4</strain>
    </source>
</reference>
<dbReference type="InterPro" id="IPR000254">
    <property type="entry name" value="CBD"/>
</dbReference>
<dbReference type="OrthoDB" id="412382at2759"/>
<dbReference type="SMART" id="SM00236">
    <property type="entry name" value="fCBD"/>
    <property type="match status" value="1"/>
</dbReference>
<keyword evidence="5" id="KW-1185">Reference proteome</keyword>
<evidence type="ECO:0000313" key="5">
    <source>
        <dbReference type="Proteomes" id="UP000193944"/>
    </source>
</evidence>
<protein>
    <recommendedName>
        <fullName evidence="3">CBM1 domain-containing protein</fullName>
    </recommendedName>
</protein>